<dbReference type="InterPro" id="IPR043519">
    <property type="entry name" value="NT_sf"/>
</dbReference>
<feature type="region of interest" description="Disordered" evidence="1">
    <location>
        <begin position="54"/>
        <end position="74"/>
    </location>
</feature>
<organism evidence="2">
    <name type="scientific">Caldilineaceae bacterium SB0661_bin_32</name>
    <dbReference type="NCBI Taxonomy" id="2605255"/>
    <lineage>
        <taxon>Bacteria</taxon>
        <taxon>Bacillati</taxon>
        <taxon>Chloroflexota</taxon>
        <taxon>Caldilineae</taxon>
        <taxon>Caldilineales</taxon>
        <taxon>Caldilineaceae</taxon>
    </lineage>
</organism>
<accession>A0A6B1D129</accession>
<dbReference type="SUPFAM" id="SSF81301">
    <property type="entry name" value="Nucleotidyltransferase"/>
    <property type="match status" value="1"/>
</dbReference>
<dbReference type="AlphaFoldDB" id="A0A6B1D129"/>
<reference evidence="2" key="1">
    <citation type="submission" date="2019-09" db="EMBL/GenBank/DDBJ databases">
        <title>Characterisation of the sponge microbiome using genome-centric metagenomics.</title>
        <authorList>
            <person name="Engelberts J.P."/>
            <person name="Robbins S.J."/>
            <person name="De Goeij J.M."/>
            <person name="Aranda M."/>
            <person name="Bell S.C."/>
            <person name="Webster N.S."/>
        </authorList>
    </citation>
    <scope>NUCLEOTIDE SEQUENCE</scope>
    <source>
        <strain evidence="2">SB0661_bin_32</strain>
    </source>
</reference>
<evidence type="ECO:0000313" key="2">
    <source>
        <dbReference type="EMBL" id="MYC93336.1"/>
    </source>
</evidence>
<proteinExistence type="predicted"/>
<name>A0A6B1D129_9CHLR</name>
<evidence type="ECO:0008006" key="3">
    <source>
        <dbReference type="Google" id="ProtNLM"/>
    </source>
</evidence>
<comment type="caution">
    <text evidence="2">The sequence shown here is derived from an EMBL/GenBank/DDBJ whole genome shotgun (WGS) entry which is preliminary data.</text>
</comment>
<dbReference type="EMBL" id="VXMH01000001">
    <property type="protein sequence ID" value="MYC93336.1"/>
    <property type="molecule type" value="Genomic_DNA"/>
</dbReference>
<dbReference type="Gene3D" id="3.30.460.40">
    <property type="match status" value="1"/>
</dbReference>
<gene>
    <name evidence="2" type="ORF">F4X14_00050</name>
</gene>
<protein>
    <recommendedName>
        <fullName evidence="3">Nucleotidyl transferase AbiEii/AbiGii toxin family protein</fullName>
    </recommendedName>
</protein>
<evidence type="ECO:0000256" key="1">
    <source>
        <dbReference type="SAM" id="MobiDB-lite"/>
    </source>
</evidence>
<sequence length="280" mass="31482">MTLTDKQEREIAGALRDIDPAQVLVNQQLTTGQQAQKGLSMIRIAESVASYRMRERRPELSPEESMGLARQPDAKGNEVTMVDPSLEFSNFMRDVLDALEEANVKYLVGGAVAVWGWGEVRTTQDFDVVVDLPLEQMAQLSEALKDRGMLVPVEIILDLYISPADLPINAVHLPTGYKLEIFLLRPDDALRASALQRRLLVDFGPGIGEAYVHSPEDLILYKLQYYGLSSQPKHIRDIGSIIAMIGDDSLEHDYLTHWIDRLDLTEIWLEIRKQLGRSDG</sequence>